<dbReference type="CDD" id="cd00063">
    <property type="entry name" value="FN3"/>
    <property type="match status" value="1"/>
</dbReference>
<dbReference type="Proteomes" id="UP001046870">
    <property type="component" value="Chromosome 3"/>
</dbReference>
<accession>A0A9D3QA42</accession>
<proteinExistence type="predicted"/>
<protein>
    <recommendedName>
        <fullName evidence="2">Fibronectin type-III domain-containing protein</fullName>
    </recommendedName>
</protein>
<dbReference type="InterPro" id="IPR003961">
    <property type="entry name" value="FN3_dom"/>
</dbReference>
<dbReference type="InterPro" id="IPR040581">
    <property type="entry name" value="Thioredoxin_11"/>
</dbReference>
<dbReference type="Gene3D" id="2.60.40.10">
    <property type="entry name" value="Immunoglobulins"/>
    <property type="match status" value="1"/>
</dbReference>
<gene>
    <name evidence="3" type="ORF">MATL_G00043430</name>
</gene>
<evidence type="ECO:0000313" key="4">
    <source>
        <dbReference type="Proteomes" id="UP001046870"/>
    </source>
</evidence>
<dbReference type="AlphaFoldDB" id="A0A9D3QA42"/>
<dbReference type="SUPFAM" id="SSF49265">
    <property type="entry name" value="Fibronectin type III"/>
    <property type="match status" value="1"/>
</dbReference>
<dbReference type="OrthoDB" id="8954335at2759"/>
<dbReference type="InterPro" id="IPR013783">
    <property type="entry name" value="Ig-like_fold"/>
</dbReference>
<evidence type="ECO:0000313" key="3">
    <source>
        <dbReference type="EMBL" id="KAG7483914.1"/>
    </source>
</evidence>
<organism evidence="3 4">
    <name type="scientific">Megalops atlanticus</name>
    <name type="common">Tarpon</name>
    <name type="synonym">Clupea gigantea</name>
    <dbReference type="NCBI Taxonomy" id="7932"/>
    <lineage>
        <taxon>Eukaryota</taxon>
        <taxon>Metazoa</taxon>
        <taxon>Chordata</taxon>
        <taxon>Craniata</taxon>
        <taxon>Vertebrata</taxon>
        <taxon>Euteleostomi</taxon>
        <taxon>Actinopterygii</taxon>
        <taxon>Neopterygii</taxon>
        <taxon>Teleostei</taxon>
        <taxon>Elopiformes</taxon>
        <taxon>Megalopidae</taxon>
        <taxon>Megalops</taxon>
    </lineage>
</organism>
<dbReference type="PANTHER" id="PTHR31594">
    <property type="entry name" value="AIG1-TYPE G DOMAIN-CONTAINING PROTEIN"/>
    <property type="match status" value="1"/>
</dbReference>
<dbReference type="PROSITE" id="PS50853">
    <property type="entry name" value="FN3"/>
    <property type="match status" value="1"/>
</dbReference>
<evidence type="ECO:0000259" key="2">
    <source>
        <dbReference type="PROSITE" id="PS50853"/>
    </source>
</evidence>
<comment type="caution">
    <text evidence="3">The sequence shown here is derived from an EMBL/GenBank/DDBJ whole genome shotgun (WGS) entry which is preliminary data.</text>
</comment>
<dbReference type="EMBL" id="JAFDVH010000003">
    <property type="protein sequence ID" value="KAG7483914.1"/>
    <property type="molecule type" value="Genomic_DNA"/>
</dbReference>
<dbReference type="InterPro" id="IPR048997">
    <property type="entry name" value="Stonustoxin-like_helical"/>
</dbReference>
<dbReference type="SMART" id="SM00060">
    <property type="entry name" value="FN3"/>
    <property type="match status" value="1"/>
</dbReference>
<feature type="domain" description="Fibronectin type-III" evidence="2">
    <location>
        <begin position="516"/>
        <end position="617"/>
    </location>
</feature>
<keyword evidence="4" id="KW-1185">Reference proteome</keyword>
<evidence type="ECO:0000256" key="1">
    <source>
        <dbReference type="SAM" id="MobiDB-lite"/>
    </source>
</evidence>
<reference evidence="3" key="1">
    <citation type="submission" date="2021-01" db="EMBL/GenBank/DDBJ databases">
        <authorList>
            <person name="Zahm M."/>
            <person name="Roques C."/>
            <person name="Cabau C."/>
            <person name="Klopp C."/>
            <person name="Donnadieu C."/>
            <person name="Jouanno E."/>
            <person name="Lampietro C."/>
            <person name="Louis A."/>
            <person name="Herpin A."/>
            <person name="Echchiki A."/>
            <person name="Berthelot C."/>
            <person name="Parey E."/>
            <person name="Roest-Crollius H."/>
            <person name="Braasch I."/>
            <person name="Postlethwait J."/>
            <person name="Bobe J."/>
            <person name="Montfort J."/>
            <person name="Bouchez O."/>
            <person name="Begum T."/>
            <person name="Mejri S."/>
            <person name="Adams A."/>
            <person name="Chen W.-J."/>
            <person name="Guiguen Y."/>
        </authorList>
    </citation>
    <scope>NUCLEOTIDE SEQUENCE</scope>
    <source>
        <strain evidence="3">YG-15Mar2019-1</strain>
        <tissue evidence="3">Brain</tissue>
    </source>
</reference>
<dbReference type="InterPro" id="IPR052090">
    <property type="entry name" value="Cytolytic_pore-forming_toxin"/>
</dbReference>
<dbReference type="PANTHER" id="PTHR31594:SF11">
    <property type="entry name" value="NEOVERRUCOTOXIN SUBUNIT ALPHA-LIKE ISOFORM X1-RELATED"/>
    <property type="match status" value="1"/>
</dbReference>
<dbReference type="InterPro" id="IPR036116">
    <property type="entry name" value="FN3_sf"/>
</dbReference>
<name>A0A9D3QA42_MEGAT</name>
<dbReference type="Pfam" id="PF21109">
    <property type="entry name" value="Stonustoxin_helical"/>
    <property type="match status" value="1"/>
</dbReference>
<sequence length="677" mass="75566">MESKMKPIEIAALGRPLYPGMLYNCCNDSFIPGITLWDREALSKDLDVRIKPNTSFSITASDSLRDKSKLMDMSVSLKASFLGGLLSVGGSGHFLNNRATSHCQSRVIMQYRRTVRYEGLTMTQLGLVPYPQVFNQKSATHVVTAVLYGAHAFFVFDGKASTNKHDVEGKMQVMLQSIPQLSMEGGAELKLSSNQKEVVESFSCTFHGDFELKRNPTNFREAVEVYRTLPEMLGKNGEKAVPVRVWLLPLQCLDSHAARLVREVSESLVYRAESVLETLVHATQMCSDLQSRAQNLPHCSEVSDKLRDFCDNLQHYSAWLQKSLARILPLVRQGLQDEEVLDAVLQSHGRSPFAASKLKKWLNDKESELAVLGLYSRRLKEFPSLSPVTQLGEVLFNPDVDAVICFTFTSLHYTELYLSTLSSHLDSVQHGRSVLGQDNADSIGEDDIKPWFRSAQLSVTMRNNLNTFVAFAEANKDKKETRFVVSAISDPSHPGASIRLYQRGLCVDPQFQPVSKPCPPVSTDVQCTHVTLTLQPAHSEQARHYRVEHRRKQRGDGTGPGEGKDGGWTVTDTPGMVESWTLKELQPGVSYLIRYRAVSDVGESKPSDVTEICTQTSSVLRTRAEALKYTQQLSWDPPTRHMQGCLCHPRRNVRLSKGNHHLPTQTVLSLPICGGCD</sequence>
<feature type="region of interest" description="Disordered" evidence="1">
    <location>
        <begin position="538"/>
        <end position="572"/>
    </location>
</feature>
<dbReference type="Pfam" id="PF18078">
    <property type="entry name" value="Thioredoxin_11"/>
    <property type="match status" value="1"/>
</dbReference>
<dbReference type="Pfam" id="PF00041">
    <property type="entry name" value="fn3"/>
    <property type="match status" value="1"/>
</dbReference>